<evidence type="ECO:0000313" key="2">
    <source>
        <dbReference type="EMBL" id="KAF3337428.1"/>
    </source>
</evidence>
<keyword evidence="3" id="KW-1185">Reference proteome</keyword>
<protein>
    <submittedName>
        <fullName evidence="2">Uncharacterized protein</fullName>
    </submittedName>
</protein>
<proteinExistence type="predicted"/>
<name>A0A833RCW1_9POAL</name>
<sequence>MKREGRHHGNGKSHPNKTARYIEKLPSATVEIRANKTARYIEKLPSANVEIRADQLQLLHPKPINGSRFTGKCKKPRCKSCHYHPVTKSKDKAKGSYKLKSCDVALNHKLVSWRIVGDDLGILNYKGASASAVLNDLAGSIYSSNYSCDEANEFHERANEVGYDVDNLSYGYGGGSFNNSIDNSSDFIEFGGLFDEKDETVQQNNSVNTTDNSSDFIGFGNLFGETEIEPSDFIGFGGLFDEIENEDEPGVAKKHSDMGSETEEEEGDDMGFYIVGVAYEFSDGEDWLVVDEI</sequence>
<feature type="compositionally biased region" description="Acidic residues" evidence="1">
    <location>
        <begin position="260"/>
        <end position="269"/>
    </location>
</feature>
<feature type="region of interest" description="Disordered" evidence="1">
    <location>
        <begin position="248"/>
        <end position="269"/>
    </location>
</feature>
<organism evidence="2 3">
    <name type="scientific">Carex littledalei</name>
    <dbReference type="NCBI Taxonomy" id="544730"/>
    <lineage>
        <taxon>Eukaryota</taxon>
        <taxon>Viridiplantae</taxon>
        <taxon>Streptophyta</taxon>
        <taxon>Embryophyta</taxon>
        <taxon>Tracheophyta</taxon>
        <taxon>Spermatophyta</taxon>
        <taxon>Magnoliopsida</taxon>
        <taxon>Liliopsida</taxon>
        <taxon>Poales</taxon>
        <taxon>Cyperaceae</taxon>
        <taxon>Cyperoideae</taxon>
        <taxon>Cariceae</taxon>
        <taxon>Carex</taxon>
        <taxon>Carex subgen. Euthyceras</taxon>
    </lineage>
</organism>
<dbReference type="AlphaFoldDB" id="A0A833RCW1"/>
<gene>
    <name evidence="2" type="ORF">FCM35_KLT18015</name>
</gene>
<dbReference type="PANTHER" id="PTHR34278:SF1">
    <property type="entry name" value="PROTEIN THI031, PUTATIVE-RELATED"/>
    <property type="match status" value="1"/>
</dbReference>
<evidence type="ECO:0000256" key="1">
    <source>
        <dbReference type="SAM" id="MobiDB-lite"/>
    </source>
</evidence>
<dbReference type="Proteomes" id="UP000623129">
    <property type="component" value="Unassembled WGS sequence"/>
</dbReference>
<evidence type="ECO:0000313" key="3">
    <source>
        <dbReference type="Proteomes" id="UP000623129"/>
    </source>
</evidence>
<accession>A0A833RCW1</accession>
<comment type="caution">
    <text evidence="2">The sequence shown here is derived from an EMBL/GenBank/DDBJ whole genome shotgun (WGS) entry which is preliminary data.</text>
</comment>
<dbReference type="EMBL" id="SWLB01000006">
    <property type="protein sequence ID" value="KAF3337428.1"/>
    <property type="molecule type" value="Genomic_DNA"/>
</dbReference>
<dbReference type="PANTHER" id="PTHR34278">
    <property type="entry name" value="PROTEIN THI031, PUTATIVE-RELATED"/>
    <property type="match status" value="1"/>
</dbReference>
<dbReference type="OrthoDB" id="695149at2759"/>
<reference evidence="2" key="1">
    <citation type="submission" date="2020-01" db="EMBL/GenBank/DDBJ databases">
        <title>Genome sequence of Kobresia littledalei, the first chromosome-level genome in the family Cyperaceae.</title>
        <authorList>
            <person name="Qu G."/>
        </authorList>
    </citation>
    <scope>NUCLEOTIDE SEQUENCE</scope>
    <source>
        <strain evidence="2">C.B.Clarke</strain>
        <tissue evidence="2">Leaf</tissue>
    </source>
</reference>